<comment type="caution">
    <text evidence="7">The sequence shown here is derived from an EMBL/GenBank/DDBJ whole genome shotgun (WGS) entry which is preliminary data.</text>
</comment>
<evidence type="ECO:0000313" key="7">
    <source>
        <dbReference type="EMBL" id="RDU66554.1"/>
    </source>
</evidence>
<dbReference type="GO" id="GO:0003723">
    <property type="term" value="F:RNA binding"/>
    <property type="evidence" value="ECO:0007669"/>
    <property type="project" value="InterPro"/>
</dbReference>
<comment type="catalytic activity">
    <reaction evidence="1">
        <text>a uridine in RNA = a pseudouridine in RNA</text>
        <dbReference type="Rhea" id="RHEA:48348"/>
        <dbReference type="Rhea" id="RHEA-COMP:12068"/>
        <dbReference type="Rhea" id="RHEA-COMP:12069"/>
        <dbReference type="ChEBI" id="CHEBI:65314"/>
        <dbReference type="ChEBI" id="CHEBI:65315"/>
    </reaction>
</comment>
<evidence type="ECO:0000259" key="6">
    <source>
        <dbReference type="Pfam" id="PF00849"/>
    </source>
</evidence>
<dbReference type="CDD" id="cd02869">
    <property type="entry name" value="PseudoU_synth_RluA_like"/>
    <property type="match status" value="1"/>
</dbReference>
<dbReference type="InterPro" id="IPR050188">
    <property type="entry name" value="RluA_PseudoU_synthase"/>
</dbReference>
<dbReference type="InterPro" id="IPR006145">
    <property type="entry name" value="PsdUridine_synth_RsuA/RluA"/>
</dbReference>
<evidence type="ECO:0000256" key="4">
    <source>
        <dbReference type="ARBA" id="ARBA00031870"/>
    </source>
</evidence>
<sequence>MVSAKGVRIKIGRIILPNNTKFEVMQPLLNTIFENEDLLILDKGVGIESYSLEQQYSPYKLINRLDRDTSGIILLAKNKEVRKRAISEFKQRKVHKIYLALVSGKIHDEIKINKRINTDKNTHATSYIATTGKDALSIVQPLRILNGNTFVQIDIPTGRTHQIRIHLASIKHPIIGDILYGNDSIASKRLMLHCHKTSLLGYEFVSKLNVEKEFGIE</sequence>
<dbReference type="InterPro" id="IPR020103">
    <property type="entry name" value="PsdUridine_synth_cat_dom_sf"/>
</dbReference>
<dbReference type="Gene3D" id="3.30.2350.10">
    <property type="entry name" value="Pseudouridine synthase"/>
    <property type="match status" value="1"/>
</dbReference>
<reference evidence="7 8" key="1">
    <citation type="submission" date="2018-04" db="EMBL/GenBank/DDBJ databases">
        <title>Novel Campyloabacter and Helicobacter Species and Strains.</title>
        <authorList>
            <person name="Mannion A.J."/>
            <person name="Shen Z."/>
            <person name="Fox J.G."/>
        </authorList>
    </citation>
    <scope>NUCLEOTIDE SEQUENCE [LARGE SCALE GENOMIC DNA]</scope>
    <source>
        <strain evidence="7 8">MIT 17-337</strain>
    </source>
</reference>
<comment type="similarity">
    <text evidence="2">Belongs to the pseudouridine synthase RluA family.</text>
</comment>
<dbReference type="PANTHER" id="PTHR21600">
    <property type="entry name" value="MITOCHONDRIAL RNA PSEUDOURIDINE SYNTHASE"/>
    <property type="match status" value="1"/>
</dbReference>
<dbReference type="InterPro" id="IPR006224">
    <property type="entry name" value="PsdUridine_synth_RluA-like_CS"/>
</dbReference>
<evidence type="ECO:0000256" key="1">
    <source>
        <dbReference type="ARBA" id="ARBA00000073"/>
    </source>
</evidence>
<dbReference type="Proteomes" id="UP000256379">
    <property type="component" value="Unassembled WGS sequence"/>
</dbReference>
<dbReference type="GO" id="GO:0000455">
    <property type="term" value="P:enzyme-directed rRNA pseudouridine synthesis"/>
    <property type="evidence" value="ECO:0007669"/>
    <property type="project" value="TreeGrafter"/>
</dbReference>
<name>A0A3D8IPK1_9HELI</name>
<dbReference type="AlphaFoldDB" id="A0A3D8IPK1"/>
<dbReference type="PROSITE" id="PS01129">
    <property type="entry name" value="PSI_RLU"/>
    <property type="match status" value="1"/>
</dbReference>
<keyword evidence="3" id="KW-0413">Isomerase</keyword>
<dbReference type="EMBL" id="NXLQ01000004">
    <property type="protein sequence ID" value="RDU66554.1"/>
    <property type="molecule type" value="Genomic_DNA"/>
</dbReference>
<dbReference type="Pfam" id="PF00849">
    <property type="entry name" value="PseudoU_synth_2"/>
    <property type="match status" value="1"/>
</dbReference>
<feature type="domain" description="Pseudouridine synthase RsuA/RluA-like" evidence="6">
    <location>
        <begin position="49"/>
        <end position="169"/>
    </location>
</feature>
<accession>A0A3D8IPK1</accession>
<dbReference type="GO" id="GO:0140098">
    <property type="term" value="F:catalytic activity, acting on RNA"/>
    <property type="evidence" value="ECO:0007669"/>
    <property type="project" value="UniProtKB-ARBA"/>
</dbReference>
<evidence type="ECO:0000313" key="8">
    <source>
        <dbReference type="Proteomes" id="UP000256379"/>
    </source>
</evidence>
<proteinExistence type="inferred from homology"/>
<dbReference type="SUPFAM" id="SSF55120">
    <property type="entry name" value="Pseudouridine synthase"/>
    <property type="match status" value="1"/>
</dbReference>
<dbReference type="PANTHER" id="PTHR21600:SF44">
    <property type="entry name" value="RIBOSOMAL LARGE SUBUNIT PSEUDOURIDINE SYNTHASE D"/>
    <property type="match status" value="1"/>
</dbReference>
<dbReference type="GO" id="GO:0009982">
    <property type="term" value="F:pseudouridine synthase activity"/>
    <property type="evidence" value="ECO:0007669"/>
    <property type="project" value="InterPro"/>
</dbReference>
<keyword evidence="8" id="KW-1185">Reference proteome</keyword>
<gene>
    <name evidence="7" type="ORF">CQA53_03350</name>
</gene>
<protein>
    <recommendedName>
        <fullName evidence="4">RNA pseudouridylate synthase</fullName>
    </recommendedName>
    <alternativeName>
        <fullName evidence="5">RNA-uridine isomerase</fullName>
    </alternativeName>
</protein>
<dbReference type="OrthoDB" id="128480at2"/>
<organism evidence="7 8">
    <name type="scientific">Helicobacter didelphidarum</name>
    <dbReference type="NCBI Taxonomy" id="2040648"/>
    <lineage>
        <taxon>Bacteria</taxon>
        <taxon>Pseudomonadati</taxon>
        <taxon>Campylobacterota</taxon>
        <taxon>Epsilonproteobacteria</taxon>
        <taxon>Campylobacterales</taxon>
        <taxon>Helicobacteraceae</taxon>
        <taxon>Helicobacter</taxon>
    </lineage>
</organism>
<evidence type="ECO:0000256" key="5">
    <source>
        <dbReference type="ARBA" id="ARBA00033164"/>
    </source>
</evidence>
<evidence type="ECO:0000256" key="2">
    <source>
        <dbReference type="ARBA" id="ARBA00010876"/>
    </source>
</evidence>
<evidence type="ECO:0000256" key="3">
    <source>
        <dbReference type="ARBA" id="ARBA00023235"/>
    </source>
</evidence>